<dbReference type="InterPro" id="IPR012312">
    <property type="entry name" value="Hemerythrin-like"/>
</dbReference>
<keyword evidence="4" id="KW-1185">Reference proteome</keyword>
<evidence type="ECO:0000256" key="1">
    <source>
        <dbReference type="SAM" id="MobiDB-lite"/>
    </source>
</evidence>
<dbReference type="EMBL" id="AAOF01000013">
    <property type="protein sequence ID" value="EAR21043.1"/>
    <property type="molecule type" value="Genomic_DNA"/>
</dbReference>
<sequence>MEITQLLHDDHQQAIQRLNQLRRARESAEQHQLFRELKDELEIHAQIEEELFYPALHGSGGKDLCVDECIAEHKKVRLLLSQLEQMIPGSDSWARSLDALNNEVEHHIKKEERELFPRMRTLLTQEAQGALLERMAARKADLSRQGERMEAQHNRRNGAAEQAAAQTSEQAYEYARKMGEQGEAAVAQGAGVAAEQARRAADALYETSDNLEKQDQERLSQYLRTAANGLNRFSSRLTDGDIDGLLQEARANAERHPALLLGGAIAAGFLLTRFLKATAQPSTRPAQDGSENVVLPGTPAPPATSKPAVIQPLSAHSQETR</sequence>
<reference evidence="3 4" key="1">
    <citation type="submission" date="2006-02" db="EMBL/GenBank/DDBJ databases">
        <authorList>
            <person name="Waterbury J."/>
            <person name="Ferriera S."/>
            <person name="Johnson J."/>
            <person name="Kravitz S."/>
            <person name="Halpern A."/>
            <person name="Remington K."/>
            <person name="Beeson K."/>
            <person name="Tran B."/>
            <person name="Rogers Y.-H."/>
            <person name="Friedman R."/>
            <person name="Venter J.C."/>
        </authorList>
    </citation>
    <scope>NUCLEOTIDE SEQUENCE [LARGE SCALE GENOMIC DNA]</scope>
    <source>
        <strain evidence="3 4">Nb-231</strain>
    </source>
</reference>
<feature type="compositionally biased region" description="Low complexity" evidence="1">
    <location>
        <begin position="159"/>
        <end position="168"/>
    </location>
</feature>
<gene>
    <name evidence="3" type="ORF">NB231_07732</name>
</gene>
<dbReference type="Gene3D" id="1.20.120.520">
    <property type="entry name" value="nmb1532 protein domain like"/>
    <property type="match status" value="1"/>
</dbReference>
<feature type="domain" description="Hemerythrin-like" evidence="2">
    <location>
        <begin position="3"/>
        <end position="118"/>
    </location>
</feature>
<dbReference type="RefSeq" id="WP_005001133.1">
    <property type="nucleotide sequence ID" value="NZ_CH672427.1"/>
</dbReference>
<feature type="compositionally biased region" description="Basic and acidic residues" evidence="1">
    <location>
        <begin position="141"/>
        <end position="153"/>
    </location>
</feature>
<comment type="caution">
    <text evidence="3">The sequence shown here is derived from an EMBL/GenBank/DDBJ whole genome shotgun (WGS) entry which is preliminary data.</text>
</comment>
<dbReference type="CDD" id="cd12108">
    <property type="entry name" value="Hr-like"/>
    <property type="match status" value="1"/>
</dbReference>
<dbReference type="Pfam" id="PF01814">
    <property type="entry name" value="Hemerythrin"/>
    <property type="match status" value="1"/>
</dbReference>
<protein>
    <recommendedName>
        <fullName evidence="2">Hemerythrin-like domain-containing protein</fullName>
    </recommendedName>
</protein>
<dbReference type="eggNOG" id="COG5592">
    <property type="taxonomic scope" value="Bacteria"/>
</dbReference>
<dbReference type="Proteomes" id="UP000003374">
    <property type="component" value="Unassembled WGS sequence"/>
</dbReference>
<evidence type="ECO:0000313" key="4">
    <source>
        <dbReference type="Proteomes" id="UP000003374"/>
    </source>
</evidence>
<proteinExistence type="predicted"/>
<dbReference type="PANTHER" id="PTHR35585:SF1">
    <property type="entry name" value="HHE DOMAIN PROTEIN (AFU_ORTHOLOGUE AFUA_4G00730)"/>
    <property type="match status" value="1"/>
</dbReference>
<dbReference type="AlphaFoldDB" id="A4BTE1"/>
<organism evidence="3 4">
    <name type="scientific">Nitrococcus mobilis Nb-231</name>
    <dbReference type="NCBI Taxonomy" id="314278"/>
    <lineage>
        <taxon>Bacteria</taxon>
        <taxon>Pseudomonadati</taxon>
        <taxon>Pseudomonadota</taxon>
        <taxon>Gammaproteobacteria</taxon>
        <taxon>Chromatiales</taxon>
        <taxon>Ectothiorhodospiraceae</taxon>
        <taxon>Nitrococcus</taxon>
    </lineage>
</organism>
<name>A4BTE1_9GAMM</name>
<dbReference type="OrthoDB" id="9793637at2"/>
<evidence type="ECO:0000313" key="3">
    <source>
        <dbReference type="EMBL" id="EAR21043.1"/>
    </source>
</evidence>
<dbReference type="HOGENOM" id="CLU_865525_0_0_6"/>
<evidence type="ECO:0000259" key="2">
    <source>
        <dbReference type="Pfam" id="PF01814"/>
    </source>
</evidence>
<dbReference type="STRING" id="314278.NB231_07732"/>
<accession>A4BTE1</accession>
<dbReference type="PANTHER" id="PTHR35585">
    <property type="entry name" value="HHE DOMAIN PROTEIN (AFU_ORTHOLOGUE AFUA_4G00730)"/>
    <property type="match status" value="1"/>
</dbReference>
<feature type="region of interest" description="Disordered" evidence="1">
    <location>
        <begin position="281"/>
        <end position="321"/>
    </location>
</feature>
<feature type="region of interest" description="Disordered" evidence="1">
    <location>
        <begin position="141"/>
        <end position="168"/>
    </location>
</feature>